<evidence type="ECO:0000313" key="6">
    <source>
        <dbReference type="Proteomes" id="UP001138686"/>
    </source>
</evidence>
<keyword evidence="2" id="KW-0677">Repeat</keyword>
<dbReference type="Pfam" id="PF18962">
    <property type="entry name" value="Por_Secre_tail"/>
    <property type="match status" value="1"/>
</dbReference>
<dbReference type="NCBIfam" id="TIGR04183">
    <property type="entry name" value="Por_Secre_tail"/>
    <property type="match status" value="1"/>
</dbReference>
<dbReference type="InterPro" id="IPR050310">
    <property type="entry name" value="VPS10-sortilin"/>
</dbReference>
<evidence type="ECO:0000313" key="5">
    <source>
        <dbReference type="EMBL" id="MBW2937872.1"/>
    </source>
</evidence>
<comment type="caution">
    <text evidence="5">The sequence shown here is derived from an EMBL/GenBank/DDBJ whole genome shotgun (WGS) entry which is preliminary data.</text>
</comment>
<proteinExistence type="predicted"/>
<gene>
    <name evidence="5" type="ORF">KXJ69_07110</name>
</gene>
<dbReference type="AlphaFoldDB" id="A0A9X1FQ83"/>
<keyword evidence="6" id="KW-1185">Reference proteome</keyword>
<evidence type="ECO:0000259" key="3">
    <source>
        <dbReference type="Pfam" id="PF15902"/>
    </source>
</evidence>
<dbReference type="PANTHER" id="PTHR12106:SF27">
    <property type="entry name" value="SORTILIN-RELATED RECEPTOR"/>
    <property type="match status" value="1"/>
</dbReference>
<protein>
    <submittedName>
        <fullName evidence="5">T9SS type A sorting domain-containing protein</fullName>
    </submittedName>
</protein>
<dbReference type="CDD" id="cd15482">
    <property type="entry name" value="Sialidase_non-viral"/>
    <property type="match status" value="1"/>
</dbReference>
<name>A0A9X1FQ83_9FLAO</name>
<dbReference type="PANTHER" id="PTHR12106">
    <property type="entry name" value="SORTILIN RELATED"/>
    <property type="match status" value="1"/>
</dbReference>
<dbReference type="Pfam" id="PF15902">
    <property type="entry name" value="Sortilin-Vps10"/>
    <property type="match status" value="1"/>
</dbReference>
<evidence type="ECO:0000256" key="2">
    <source>
        <dbReference type="ARBA" id="ARBA00022737"/>
    </source>
</evidence>
<evidence type="ECO:0000256" key="1">
    <source>
        <dbReference type="ARBA" id="ARBA00022729"/>
    </source>
</evidence>
<feature type="domain" description="Secretion system C-terminal sorting" evidence="4">
    <location>
        <begin position="765"/>
        <end position="836"/>
    </location>
</feature>
<keyword evidence="1" id="KW-0732">Signal</keyword>
<evidence type="ECO:0000259" key="4">
    <source>
        <dbReference type="Pfam" id="PF18962"/>
    </source>
</evidence>
<sequence>MKKKLFFITTVIATILISYQGLSQEYLQMIDAGTYSVEEIVTSAEAYFEDKDKGRGSGYKQFKRWEYMANRLQNDNGYLTPFTERLAELEQYNAYLNETADLRQNLFDDWQELGPDYWNATTHWSPGVGRITGFSVDPANTNHIIVGANTGGVWRTTDGAATWTPLGDYFSNLYVYSVAIDPFDSDTYYFGSYSGLIYKSTDAGATWNLLGNAGNSLVNKILLHPTDPNILFATSENSGIYGSTDGGTNWTKLITTENRGYDIEFKPGDTNTVYASGNGFYVSTDGGVNFTPISGFSSGAKMIGVSADDASVVYVVEAAGGQFGGFYQSSNSGASFTQLNHAGRNYFGYDTAGFDPGGQAPRDMDITVNPNDVNEVHIAGILTWRSLDGGANFLCTADWIPDAAAGANIGYCHADVDIMEFVGSTLYVGTDGGFFKATDTGNLNADYYEDLSTGIGIRQFYKIGVSQTSQVRVTGGSQDNGSSFYDEGTGQWIDWVGADGMEGFVSKDNIDFMFAMIQFGAMYRTTNGGTVLNDLSEPGSGSGNWVSPFEQDPVLPNVIYCGYNIVYKHLNNGSGGPGAWIPISQDFVSNIDNLKIAPSNNQVLYASRNNFLYRTTDGGLTDWTAMTTPGGVINSIAIHPTNPDKIAVALSGAGKVKVSDDGGATWQDYALNLPNFSALAVVWDDNGEDGLYVGMDYGIYYIDNTFADWQPFNTNLPNVIVNELEINQAEGKIYAGTYGRGLWASPKYGVILETNDVLTPEVVTLFPNPTSETLKILYQGEVEMDIRVFDTTGKLVVFEPNVFLNNQHSLDVSHLNTGVYFVRMNSGKGVVTKRFIKN</sequence>
<organism evidence="5 6">
    <name type="scientific">Halomarinibacterium sedimenti</name>
    <dbReference type="NCBI Taxonomy" id="2857106"/>
    <lineage>
        <taxon>Bacteria</taxon>
        <taxon>Pseudomonadati</taxon>
        <taxon>Bacteroidota</taxon>
        <taxon>Flavobacteriia</taxon>
        <taxon>Flavobacteriales</taxon>
        <taxon>Flavobacteriaceae</taxon>
        <taxon>Halomarinibacterium</taxon>
    </lineage>
</organism>
<accession>A0A9X1FQ83</accession>
<dbReference type="InterPro" id="IPR031778">
    <property type="entry name" value="Sortilin_N"/>
</dbReference>
<dbReference type="RefSeq" id="WP_219052299.1">
    <property type="nucleotide sequence ID" value="NZ_JAHWDP010000002.1"/>
</dbReference>
<dbReference type="InterPro" id="IPR026444">
    <property type="entry name" value="Secre_tail"/>
</dbReference>
<dbReference type="Proteomes" id="UP001138686">
    <property type="component" value="Unassembled WGS sequence"/>
</dbReference>
<reference evidence="5" key="1">
    <citation type="submission" date="2021-07" db="EMBL/GenBank/DDBJ databases">
        <title>Aureisphaera sp. CAU 1614 isolated from sea sediment.</title>
        <authorList>
            <person name="Kim W."/>
        </authorList>
    </citation>
    <scope>NUCLEOTIDE SEQUENCE</scope>
    <source>
        <strain evidence="5">CAU 1614</strain>
    </source>
</reference>
<dbReference type="EMBL" id="JAHWDP010000002">
    <property type="protein sequence ID" value="MBW2937872.1"/>
    <property type="molecule type" value="Genomic_DNA"/>
</dbReference>
<feature type="domain" description="Sortilin N-terminal" evidence="3">
    <location>
        <begin position="153"/>
        <end position="257"/>
    </location>
</feature>